<dbReference type="InterPro" id="IPR001138">
    <property type="entry name" value="Zn2Cys6_DnaBD"/>
</dbReference>
<dbReference type="SMART" id="SM00906">
    <property type="entry name" value="Fungal_trans"/>
    <property type="match status" value="1"/>
</dbReference>
<comment type="catalytic activity">
    <reaction evidence="13">
        <text>N-terminal L-methionyl-L-tyrosyl-[protein] + acetyl-CoA = N-terminal N(alpha)-acetyl-L-methionyl-L-tyrosyl-[protein] + CoA + H(+)</text>
        <dbReference type="Rhea" id="RHEA:50532"/>
        <dbReference type="Rhea" id="RHEA-COMP:12717"/>
        <dbReference type="Rhea" id="RHEA-COMP:12718"/>
        <dbReference type="ChEBI" id="CHEBI:15378"/>
        <dbReference type="ChEBI" id="CHEBI:57287"/>
        <dbReference type="ChEBI" id="CHEBI:57288"/>
        <dbReference type="ChEBI" id="CHEBI:133384"/>
        <dbReference type="ChEBI" id="CHEBI:133385"/>
        <dbReference type="EC" id="2.3.1.256"/>
    </reaction>
</comment>
<evidence type="ECO:0000313" key="22">
    <source>
        <dbReference type="EMBL" id="KAG2179854.1"/>
    </source>
</evidence>
<dbReference type="InterPro" id="IPR050815">
    <property type="entry name" value="TF_fung"/>
</dbReference>
<evidence type="ECO:0000256" key="2">
    <source>
        <dbReference type="ARBA" id="ARBA00004496"/>
    </source>
</evidence>
<keyword evidence="7" id="KW-0804">Transcription</keyword>
<comment type="catalytic activity">
    <reaction evidence="11">
        <text>N-terminal L-methionyl-L-isoleucyl-[protein] + acetyl-CoA = N-terminal N(alpha)-acetyl-L-methionyl-L-isoleucyl-[protein] + CoA + H(+)</text>
        <dbReference type="Rhea" id="RHEA:50524"/>
        <dbReference type="Rhea" id="RHEA-COMP:12713"/>
        <dbReference type="Rhea" id="RHEA-COMP:12714"/>
        <dbReference type="ChEBI" id="CHEBI:15378"/>
        <dbReference type="ChEBI" id="CHEBI:57287"/>
        <dbReference type="ChEBI" id="CHEBI:57288"/>
        <dbReference type="ChEBI" id="CHEBI:133379"/>
        <dbReference type="ChEBI" id="CHEBI:133380"/>
        <dbReference type="EC" id="2.3.1.256"/>
    </reaction>
</comment>
<dbReference type="PROSITE" id="PS50048">
    <property type="entry name" value="ZN2_CY6_FUNGAL_2"/>
    <property type="match status" value="1"/>
</dbReference>
<dbReference type="InterPro" id="IPR007219">
    <property type="entry name" value="XnlR_reg_dom"/>
</dbReference>
<dbReference type="PROSITE" id="PS51186">
    <property type="entry name" value="GNAT"/>
    <property type="match status" value="1"/>
</dbReference>
<accession>A0A8H7PUR7</accession>
<evidence type="ECO:0000256" key="7">
    <source>
        <dbReference type="ARBA" id="ARBA00023163"/>
    </source>
</evidence>
<dbReference type="AlphaFoldDB" id="A0A8H7PUR7"/>
<feature type="domain" description="N-acetyltransferase" evidence="21">
    <location>
        <begin position="5"/>
        <end position="152"/>
    </location>
</feature>
<evidence type="ECO:0000256" key="4">
    <source>
        <dbReference type="ARBA" id="ARBA00022679"/>
    </source>
</evidence>
<evidence type="ECO:0000256" key="5">
    <source>
        <dbReference type="ARBA" id="ARBA00022723"/>
    </source>
</evidence>
<name>A0A8H7PUR7_MORIS</name>
<dbReference type="Pfam" id="PF04082">
    <property type="entry name" value="Fungal_trans"/>
    <property type="match status" value="1"/>
</dbReference>
<protein>
    <recommendedName>
        <fullName evidence="16">N-terminal methionine N(alpha)-acetyltransferase NatC</fullName>
        <ecNumber evidence="16">2.3.1.256</ecNumber>
    </recommendedName>
    <alternativeName>
        <fullName evidence="17">N-acetyltransferase MAK3 homolog</fullName>
    </alternativeName>
    <alternativeName>
        <fullName evidence="18">NatC catalytic subunit</fullName>
    </alternativeName>
</protein>
<dbReference type="OrthoDB" id="2123952at2759"/>
<reference evidence="22" key="1">
    <citation type="submission" date="2020-12" db="EMBL/GenBank/DDBJ databases">
        <title>Metabolic potential, ecology and presence of endohyphal bacteria is reflected in genomic diversity of Mucoromycotina.</title>
        <authorList>
            <person name="Muszewska A."/>
            <person name="Okrasinska A."/>
            <person name="Steczkiewicz K."/>
            <person name="Drgas O."/>
            <person name="Orlowska M."/>
            <person name="Perlinska-Lenart U."/>
            <person name="Aleksandrzak-Piekarczyk T."/>
            <person name="Szatraj K."/>
            <person name="Zielenkiewicz U."/>
            <person name="Pilsyk S."/>
            <person name="Malc E."/>
            <person name="Mieczkowski P."/>
            <person name="Kruszewska J.S."/>
            <person name="Biernat P."/>
            <person name="Pawlowska J."/>
        </authorList>
    </citation>
    <scope>NUCLEOTIDE SEQUENCE</scope>
    <source>
        <strain evidence="22">WA0000067209</strain>
    </source>
</reference>
<dbReference type="SMART" id="SM00066">
    <property type="entry name" value="GAL4"/>
    <property type="match status" value="1"/>
</dbReference>
<dbReference type="GO" id="GO:0120518">
    <property type="term" value="F:protein N-terminal-methionine acetyltransferase activity"/>
    <property type="evidence" value="ECO:0007669"/>
    <property type="project" value="UniProtKB-EC"/>
</dbReference>
<evidence type="ECO:0000256" key="17">
    <source>
        <dbReference type="ARBA" id="ARBA00076746"/>
    </source>
</evidence>
<dbReference type="Proteomes" id="UP000654370">
    <property type="component" value="Unassembled WGS sequence"/>
</dbReference>
<dbReference type="FunFam" id="3.40.630.30:FF:000010">
    <property type="entry name" value="Putative N-alpha-acetyltransferase 30"/>
    <property type="match status" value="1"/>
</dbReference>
<dbReference type="PANTHER" id="PTHR47338">
    <property type="entry name" value="ZN(II)2CYS6 TRANSCRIPTION FACTOR (EUROFUNG)-RELATED"/>
    <property type="match status" value="1"/>
</dbReference>
<dbReference type="InterPro" id="IPR000182">
    <property type="entry name" value="GNAT_dom"/>
</dbReference>
<evidence type="ECO:0000313" key="23">
    <source>
        <dbReference type="Proteomes" id="UP000654370"/>
    </source>
</evidence>
<keyword evidence="8" id="KW-0539">Nucleus</keyword>
<dbReference type="GO" id="GO:0000981">
    <property type="term" value="F:DNA-binding transcription factor activity, RNA polymerase II-specific"/>
    <property type="evidence" value="ECO:0007669"/>
    <property type="project" value="InterPro"/>
</dbReference>
<dbReference type="InterPro" id="IPR036864">
    <property type="entry name" value="Zn2-C6_fun-type_DNA-bd_sf"/>
</dbReference>
<comment type="similarity">
    <text evidence="10">Belongs to the acetyltransferase family. MAK3 subfamily.</text>
</comment>
<keyword evidence="3" id="KW-0963">Cytoplasm</keyword>
<keyword evidence="5" id="KW-0479">Metal-binding</keyword>
<comment type="catalytic activity">
    <reaction evidence="12">
        <text>N-terminal L-methionyl-L-leucyl-[protein] + acetyl-CoA = N-terminal N(alpha)-acetyl-L-methionyl-L-leucyl-[protein] + CoA + H(+)</text>
        <dbReference type="Rhea" id="RHEA:50520"/>
        <dbReference type="Rhea" id="RHEA-COMP:12711"/>
        <dbReference type="Rhea" id="RHEA-COMP:12712"/>
        <dbReference type="ChEBI" id="CHEBI:15378"/>
        <dbReference type="ChEBI" id="CHEBI:57287"/>
        <dbReference type="ChEBI" id="CHEBI:57288"/>
        <dbReference type="ChEBI" id="CHEBI:133377"/>
        <dbReference type="ChEBI" id="CHEBI:133378"/>
        <dbReference type="EC" id="2.3.1.256"/>
    </reaction>
</comment>
<dbReference type="CDD" id="cd04301">
    <property type="entry name" value="NAT_SF"/>
    <property type="match status" value="1"/>
</dbReference>
<evidence type="ECO:0000256" key="15">
    <source>
        <dbReference type="ARBA" id="ARBA00052477"/>
    </source>
</evidence>
<evidence type="ECO:0000256" key="1">
    <source>
        <dbReference type="ARBA" id="ARBA00004123"/>
    </source>
</evidence>
<keyword evidence="23" id="KW-1185">Reference proteome</keyword>
<evidence type="ECO:0000256" key="12">
    <source>
        <dbReference type="ARBA" id="ARBA00051225"/>
    </source>
</evidence>
<evidence type="ECO:0000256" key="10">
    <source>
        <dbReference type="ARBA" id="ARBA00024025"/>
    </source>
</evidence>
<feature type="region of interest" description="Disordered" evidence="19">
    <location>
        <begin position="235"/>
        <end position="266"/>
    </location>
</feature>
<dbReference type="GO" id="GO:0008270">
    <property type="term" value="F:zinc ion binding"/>
    <property type="evidence" value="ECO:0007669"/>
    <property type="project" value="InterPro"/>
</dbReference>
<comment type="caution">
    <text evidence="22">The sequence shown here is derived from an EMBL/GenBank/DDBJ whole genome shotgun (WGS) entry which is preliminary data.</text>
</comment>
<evidence type="ECO:0000256" key="8">
    <source>
        <dbReference type="ARBA" id="ARBA00023242"/>
    </source>
</evidence>
<dbReference type="CDD" id="cd00067">
    <property type="entry name" value="GAL4"/>
    <property type="match status" value="1"/>
</dbReference>
<evidence type="ECO:0000256" key="9">
    <source>
        <dbReference type="ARBA" id="ARBA00023315"/>
    </source>
</evidence>
<dbReference type="EMBL" id="JAEPQZ010000006">
    <property type="protein sequence ID" value="KAG2179854.1"/>
    <property type="molecule type" value="Genomic_DNA"/>
</dbReference>
<dbReference type="InterPro" id="IPR016181">
    <property type="entry name" value="Acyl_CoA_acyltransferase"/>
</dbReference>
<dbReference type="Gene3D" id="4.10.240.10">
    <property type="entry name" value="Zn(2)-C6 fungal-type DNA-binding domain"/>
    <property type="match status" value="1"/>
</dbReference>
<evidence type="ECO:0000256" key="14">
    <source>
        <dbReference type="ARBA" id="ARBA00052362"/>
    </source>
</evidence>
<evidence type="ECO:0000259" key="20">
    <source>
        <dbReference type="PROSITE" id="PS50048"/>
    </source>
</evidence>
<dbReference type="GO" id="GO:0003677">
    <property type="term" value="F:DNA binding"/>
    <property type="evidence" value="ECO:0007669"/>
    <property type="project" value="InterPro"/>
</dbReference>
<dbReference type="CDD" id="cd12148">
    <property type="entry name" value="fungal_TF_MHR"/>
    <property type="match status" value="1"/>
</dbReference>
<keyword evidence="6" id="KW-0805">Transcription regulation</keyword>
<evidence type="ECO:0000256" key="18">
    <source>
        <dbReference type="ARBA" id="ARBA00078622"/>
    </source>
</evidence>
<keyword evidence="9" id="KW-0012">Acyltransferase</keyword>
<sequence length="906" mass="102141">MSQLSYIPYTSENQLPVIIKLIENDLSEPYSIYTYRYFIHNWPNLCFLAMDDEKCVGVIICKLDKHREAQRGYIAMLAVAKEYRKRKIGTTLVQMSIAAMKEQNADEVVLETEYTNAGALSLYQHLGFIRDKRLYRYYLNGVDAFRLKLFSMGDYEDHVEGNKKKRTRATQACIPCRRKKIKCDGRKPGCVHCQDSATQCLYGQSRKRGPRKGYVQQLEEKVSQLKELLEDAGVQLPSSPRGRLSSVSKSERRSTSPEDQNDDNVIELSIPKVPRATTDSLNNFPPKDLTLHLVDLFFQNANASFPLIHKGMFKASIERGDVFNGLLWAVLAIAVRFTNDSRMKTNPPHLAGEEFASKALACIDSNTFEPTLYNLQFWGIISAFEYGRASGARAWMYGGMAIRICLELGLNKEETLRTPMRDPEGKIDTLAMALRRRIFWSCFSIDKFASAGTDRPQTFDKADCDSQHASIAESLILLEGPTSWDVAATKDTLVEVPAVHLGAVAIFGEVNKYMNRASSIGGHPVTWPPIAEFKELDRLVRNWRNELPERFHFNSATFAEHRANSNTHYMYLWLSAHVLWATSALVLHRASLAFIGTDLTSLRGDRDTIAYEIQQSALLCKEAVDIAMDVFSVIRDACGSNIMPFLCYTAYIVATVLMTSTFADESATSQKSNQRLAIIYKLMEHLEPYWPMCARVAATTKQLHQAHSRMYTVEPQTPLEFDNRKYDQGSAQQFSPFVAQPKLSPSEGQKRSPVERESHKRSPADRENNRRSTMELESPKQMSSQPPHVDEAPYSYPIELQSALVPALKQDISTNVTQLTKHELPIDPPAPIPLTSWANGDTDYNSLDFLFDGTLFGQVMFDAQRLPPPGSALPSDQTGLDMYLFNGPGMASSDGFTNRPIWDTDS</sequence>
<dbReference type="GO" id="GO:0031417">
    <property type="term" value="C:NatC complex"/>
    <property type="evidence" value="ECO:0007669"/>
    <property type="project" value="UniProtKB-ARBA"/>
</dbReference>
<dbReference type="GO" id="GO:0005634">
    <property type="term" value="C:nucleus"/>
    <property type="evidence" value="ECO:0007669"/>
    <property type="project" value="UniProtKB-SubCell"/>
</dbReference>
<dbReference type="Pfam" id="PF00172">
    <property type="entry name" value="Zn_clus"/>
    <property type="match status" value="1"/>
</dbReference>
<evidence type="ECO:0000259" key="21">
    <source>
        <dbReference type="PROSITE" id="PS51186"/>
    </source>
</evidence>
<evidence type="ECO:0000256" key="16">
    <source>
        <dbReference type="ARBA" id="ARBA00066994"/>
    </source>
</evidence>
<dbReference type="Gene3D" id="3.40.630.30">
    <property type="match status" value="1"/>
</dbReference>
<evidence type="ECO:0000256" key="19">
    <source>
        <dbReference type="SAM" id="MobiDB-lite"/>
    </source>
</evidence>
<feature type="compositionally biased region" description="Basic and acidic residues" evidence="19">
    <location>
        <begin position="748"/>
        <end position="778"/>
    </location>
</feature>
<comment type="subcellular location">
    <subcellularLocation>
        <location evidence="2">Cytoplasm</location>
    </subcellularLocation>
    <subcellularLocation>
        <location evidence="1">Nucleus</location>
    </subcellularLocation>
</comment>
<dbReference type="SUPFAM" id="SSF57701">
    <property type="entry name" value="Zn2/Cys6 DNA-binding domain"/>
    <property type="match status" value="1"/>
</dbReference>
<evidence type="ECO:0000256" key="6">
    <source>
        <dbReference type="ARBA" id="ARBA00023015"/>
    </source>
</evidence>
<dbReference type="SUPFAM" id="SSF55729">
    <property type="entry name" value="Acyl-CoA N-acyltransferases (Nat)"/>
    <property type="match status" value="1"/>
</dbReference>
<gene>
    <name evidence="22" type="ORF">INT43_003640</name>
</gene>
<proteinExistence type="inferred from homology"/>
<dbReference type="GO" id="GO:0006351">
    <property type="term" value="P:DNA-templated transcription"/>
    <property type="evidence" value="ECO:0007669"/>
    <property type="project" value="InterPro"/>
</dbReference>
<feature type="region of interest" description="Disordered" evidence="19">
    <location>
        <begin position="736"/>
        <end position="792"/>
    </location>
</feature>
<dbReference type="PROSITE" id="PS00463">
    <property type="entry name" value="ZN2_CY6_FUNGAL_1"/>
    <property type="match status" value="1"/>
</dbReference>
<evidence type="ECO:0000256" key="3">
    <source>
        <dbReference type="ARBA" id="ARBA00022490"/>
    </source>
</evidence>
<dbReference type="PANTHER" id="PTHR47338:SF5">
    <property type="entry name" value="ZN(II)2CYS6 TRANSCRIPTION FACTOR (EUROFUNG)"/>
    <property type="match status" value="1"/>
</dbReference>
<feature type="domain" description="Zn(2)-C6 fungal-type" evidence="20">
    <location>
        <begin position="172"/>
        <end position="202"/>
    </location>
</feature>
<dbReference type="EC" id="2.3.1.256" evidence="16"/>
<evidence type="ECO:0000256" key="11">
    <source>
        <dbReference type="ARBA" id="ARBA00050754"/>
    </source>
</evidence>
<dbReference type="Pfam" id="PF00583">
    <property type="entry name" value="Acetyltransf_1"/>
    <property type="match status" value="1"/>
</dbReference>
<comment type="catalytic activity">
    <reaction evidence="15">
        <text>N-terminal L-methionyl-L-tryptophyl-[protein] + acetyl-CoA = N-terminal N(alpha)-acetyl-L-methionyl-L-tryptophyl-[protein] + CoA + H(+)</text>
        <dbReference type="Rhea" id="RHEA:50560"/>
        <dbReference type="Rhea" id="RHEA-COMP:12724"/>
        <dbReference type="Rhea" id="RHEA-COMP:12725"/>
        <dbReference type="ChEBI" id="CHEBI:15378"/>
        <dbReference type="ChEBI" id="CHEBI:57287"/>
        <dbReference type="ChEBI" id="CHEBI:57288"/>
        <dbReference type="ChEBI" id="CHEBI:133386"/>
        <dbReference type="ChEBI" id="CHEBI:133387"/>
        <dbReference type="EC" id="2.3.1.256"/>
    </reaction>
</comment>
<organism evidence="22 23">
    <name type="scientific">Mortierella isabellina</name>
    <name type="common">Filamentous fungus</name>
    <name type="synonym">Umbelopsis isabellina</name>
    <dbReference type="NCBI Taxonomy" id="91625"/>
    <lineage>
        <taxon>Eukaryota</taxon>
        <taxon>Fungi</taxon>
        <taxon>Fungi incertae sedis</taxon>
        <taxon>Mucoromycota</taxon>
        <taxon>Mucoromycotina</taxon>
        <taxon>Umbelopsidomycetes</taxon>
        <taxon>Umbelopsidales</taxon>
        <taxon>Umbelopsidaceae</taxon>
        <taxon>Umbelopsis</taxon>
    </lineage>
</organism>
<keyword evidence="4" id="KW-0808">Transferase</keyword>
<comment type="catalytic activity">
    <reaction evidence="14">
        <text>N-terminal L-methionyl-L-phenylalanyl-[protein] + acetyl-CoA = N-terminal N(alpha)-acetyl-L-methionyl-L-phenylalanyl-[protein] + CoA + H(+)</text>
        <dbReference type="Rhea" id="RHEA:50528"/>
        <dbReference type="Rhea" id="RHEA-COMP:12715"/>
        <dbReference type="Rhea" id="RHEA-COMP:12716"/>
        <dbReference type="ChEBI" id="CHEBI:15378"/>
        <dbReference type="ChEBI" id="CHEBI:57287"/>
        <dbReference type="ChEBI" id="CHEBI:57288"/>
        <dbReference type="ChEBI" id="CHEBI:133382"/>
        <dbReference type="ChEBI" id="CHEBI:133383"/>
        <dbReference type="EC" id="2.3.1.256"/>
    </reaction>
</comment>
<evidence type="ECO:0000256" key="13">
    <source>
        <dbReference type="ARBA" id="ARBA00052207"/>
    </source>
</evidence>